<dbReference type="KEGG" id="mlz:F6J85_13830"/>
<dbReference type="PRINTS" id="PR01210">
    <property type="entry name" value="GGTRANSPTASE"/>
</dbReference>
<keyword evidence="3" id="KW-1185">Reference proteome</keyword>
<dbReference type="AlphaFoldDB" id="A0A5J6L6N7"/>
<sequence>MSPSPWAPPPAFTTRPTLTGSFGMTASTHWLATGAAQSVLERGGNAFDAAVAGCLVLQVAEPHLNGPAGDLVGLVAPGGRSPRVLSGQGAAPAAATIAHYRALGLDAVPGAGGLAAAIPGAFPALLLLLREHGTWEFADVAAYAVEYAEGGVPVAPAWARTVDAVAELFRAHWPTSAALWMPGGRVPEAGETFRNPEWAGALRRLAAASGSSRTDRLDAVLREWREGSVARGLTAFLGRPHRHSDGGEYAGVLAPEDMRGYDAEWEEPVTYRFRGVDVVKAPAWGSGPVLLQALAILSTFPDDELDPATARGAHVIIEALKLAFADRDAYYGEDAREVLGVLLSDAYARERAALITDAASPQWRPGAVPGREPFVPPLVSDAPSAGGSVGEPTVRADGETRGDTCHLDVVDAAGNIASITPSGGWLQSSPAVPGLGLAAGTRLQMTWLDEAAPAALRPGARPRTTLSPTLLQRGGEVIEALGTPGGDQQDQWQLPYLLRRILGGFSAQSAIDAPTFHTTHLPSSFWPRAWEPLGVVVEGRLGADVVGDLRARGHVVTVVDDWSLGRLSSVGRGTGGILSAAANPRGASGYAAGR</sequence>
<evidence type="ECO:0000256" key="1">
    <source>
        <dbReference type="SAM" id="MobiDB-lite"/>
    </source>
</evidence>
<evidence type="ECO:0000313" key="2">
    <source>
        <dbReference type="EMBL" id="QEW04061.1"/>
    </source>
</evidence>
<keyword evidence="2" id="KW-0808">Transferase</keyword>
<name>A0A5J6L6N7_9MICO</name>
<organism evidence="2 3">
    <name type="scientific">Microbacterium lushaniae</name>
    <dbReference type="NCBI Taxonomy" id="2614639"/>
    <lineage>
        <taxon>Bacteria</taxon>
        <taxon>Bacillati</taxon>
        <taxon>Actinomycetota</taxon>
        <taxon>Actinomycetes</taxon>
        <taxon>Micrococcales</taxon>
        <taxon>Microbacteriaceae</taxon>
        <taxon>Microbacterium</taxon>
    </lineage>
</organism>
<gene>
    <name evidence="2" type="ORF">F6J85_13830</name>
</gene>
<dbReference type="PANTHER" id="PTHR43881">
    <property type="entry name" value="GAMMA-GLUTAMYLTRANSPEPTIDASE (AFU_ORTHOLOGUE AFUA_4G13580)"/>
    <property type="match status" value="1"/>
</dbReference>
<dbReference type="InterPro" id="IPR029055">
    <property type="entry name" value="Ntn_hydrolases_N"/>
</dbReference>
<dbReference type="Gene3D" id="1.10.246.130">
    <property type="match status" value="1"/>
</dbReference>
<dbReference type="RefSeq" id="WP_150925831.1">
    <property type="nucleotide sequence ID" value="NZ_CP044232.1"/>
</dbReference>
<dbReference type="SUPFAM" id="SSF56235">
    <property type="entry name" value="N-terminal nucleophile aminohydrolases (Ntn hydrolases)"/>
    <property type="match status" value="1"/>
</dbReference>
<dbReference type="InterPro" id="IPR043138">
    <property type="entry name" value="GGT_lsub"/>
</dbReference>
<dbReference type="InterPro" id="IPR052896">
    <property type="entry name" value="GGT-like_enzyme"/>
</dbReference>
<feature type="region of interest" description="Disordered" evidence="1">
    <location>
        <begin position="381"/>
        <end position="401"/>
    </location>
</feature>
<reference evidence="3" key="1">
    <citation type="submission" date="2019-09" db="EMBL/GenBank/DDBJ databases">
        <title>Mumia zhuanghuii sp. nov. isolated from the intestinal contents of plateau pika (Ochotona curzoniae) in the Qinghai-Tibet plateau of China.</title>
        <authorList>
            <person name="Tian Z."/>
        </authorList>
    </citation>
    <scope>NUCLEOTIDE SEQUENCE [LARGE SCALE GENOMIC DNA]</scope>
    <source>
        <strain evidence="3">L-031</strain>
    </source>
</reference>
<dbReference type="GO" id="GO:0016740">
    <property type="term" value="F:transferase activity"/>
    <property type="evidence" value="ECO:0007669"/>
    <property type="project" value="UniProtKB-KW"/>
</dbReference>
<proteinExistence type="predicted"/>
<dbReference type="Gene3D" id="3.60.20.40">
    <property type="match status" value="1"/>
</dbReference>
<evidence type="ECO:0000313" key="3">
    <source>
        <dbReference type="Proteomes" id="UP000325516"/>
    </source>
</evidence>
<dbReference type="Pfam" id="PF01019">
    <property type="entry name" value="G_glu_transpept"/>
    <property type="match status" value="1"/>
</dbReference>
<accession>A0A5J6L6N7</accession>
<dbReference type="EMBL" id="CP044232">
    <property type="protein sequence ID" value="QEW04061.1"/>
    <property type="molecule type" value="Genomic_DNA"/>
</dbReference>
<dbReference type="Proteomes" id="UP000325516">
    <property type="component" value="Chromosome"/>
</dbReference>
<protein>
    <submittedName>
        <fullName evidence="2">Transferase</fullName>
    </submittedName>
</protein>
<dbReference type="InterPro" id="IPR043137">
    <property type="entry name" value="GGT_ssub_C"/>
</dbReference>
<dbReference type="PANTHER" id="PTHR43881:SF1">
    <property type="entry name" value="GAMMA-GLUTAMYLTRANSPEPTIDASE (AFU_ORTHOLOGUE AFUA_4G13580)"/>
    <property type="match status" value="1"/>
</dbReference>